<feature type="compositionally biased region" description="Polar residues" evidence="1">
    <location>
        <begin position="1"/>
        <end position="15"/>
    </location>
</feature>
<protein>
    <submittedName>
        <fullName evidence="2">Uncharacterized protein</fullName>
    </submittedName>
</protein>
<name>A0A813JPX0_POLGL</name>
<evidence type="ECO:0000313" key="2">
    <source>
        <dbReference type="EMBL" id="CAE8682739.1"/>
    </source>
</evidence>
<gene>
    <name evidence="2" type="ORF">PGLA2088_LOCUS23096</name>
</gene>
<dbReference type="Proteomes" id="UP000626109">
    <property type="component" value="Unassembled WGS sequence"/>
</dbReference>
<organism evidence="2 3">
    <name type="scientific">Polarella glacialis</name>
    <name type="common">Dinoflagellate</name>
    <dbReference type="NCBI Taxonomy" id="89957"/>
    <lineage>
        <taxon>Eukaryota</taxon>
        <taxon>Sar</taxon>
        <taxon>Alveolata</taxon>
        <taxon>Dinophyceae</taxon>
        <taxon>Suessiales</taxon>
        <taxon>Suessiaceae</taxon>
        <taxon>Polarella</taxon>
    </lineage>
</organism>
<comment type="caution">
    <text evidence="2">The sequence shown here is derived from an EMBL/GenBank/DDBJ whole genome shotgun (WGS) entry which is preliminary data.</text>
</comment>
<sequence>MLTTFRLSSKITNNQRSKDTNNHDFLADPLRQFNNCLLVLVNSNGLIQKINETQNSSVQHDSNPRTNKTFQKVDTSKTKFSSGKSQRAKSNNFVGRRAVHAAYAISGAAPGCATEASVNLLRGMVLKLASVLYCCLSRSGAKSSGTRPPSTIEHFST</sequence>
<reference evidence="2" key="1">
    <citation type="submission" date="2021-02" db="EMBL/GenBank/DDBJ databases">
        <authorList>
            <person name="Dougan E. K."/>
            <person name="Rhodes N."/>
            <person name="Thang M."/>
            <person name="Chan C."/>
        </authorList>
    </citation>
    <scope>NUCLEOTIDE SEQUENCE</scope>
</reference>
<proteinExistence type="predicted"/>
<accession>A0A813JPX0</accession>
<evidence type="ECO:0000256" key="1">
    <source>
        <dbReference type="SAM" id="MobiDB-lite"/>
    </source>
</evidence>
<feature type="region of interest" description="Disordered" evidence="1">
    <location>
        <begin position="1"/>
        <end position="21"/>
    </location>
</feature>
<dbReference type="AlphaFoldDB" id="A0A813JPX0"/>
<dbReference type="EMBL" id="CAJNNW010026105">
    <property type="protein sequence ID" value="CAE8682739.1"/>
    <property type="molecule type" value="Genomic_DNA"/>
</dbReference>
<evidence type="ECO:0000313" key="3">
    <source>
        <dbReference type="Proteomes" id="UP000626109"/>
    </source>
</evidence>